<dbReference type="Proteomes" id="UP001230188">
    <property type="component" value="Unassembled WGS sequence"/>
</dbReference>
<dbReference type="Pfam" id="PF03248">
    <property type="entry name" value="Rer1"/>
    <property type="match status" value="1"/>
</dbReference>
<keyword evidence="5 6" id="KW-0472">Membrane</keyword>
<evidence type="ECO:0000256" key="4">
    <source>
        <dbReference type="ARBA" id="ARBA00022989"/>
    </source>
</evidence>
<reference evidence="7" key="1">
    <citation type="submission" date="2023-01" db="EMBL/GenBank/DDBJ databases">
        <title>Metagenome sequencing of chrysophaentin producing Chrysophaeum taylorii.</title>
        <authorList>
            <person name="Davison J."/>
            <person name="Bewley C."/>
        </authorList>
    </citation>
    <scope>NUCLEOTIDE SEQUENCE</scope>
    <source>
        <strain evidence="7">NIES-1699</strain>
    </source>
</reference>
<evidence type="ECO:0008006" key="9">
    <source>
        <dbReference type="Google" id="ProtNLM"/>
    </source>
</evidence>
<comment type="subcellular location">
    <subcellularLocation>
        <location evidence="1">Membrane</location>
        <topology evidence="1">Multi-pass membrane protein</topology>
    </subcellularLocation>
</comment>
<comment type="similarity">
    <text evidence="2">Belongs to the RER1 family.</text>
</comment>
<evidence type="ECO:0000313" key="8">
    <source>
        <dbReference type="Proteomes" id="UP001230188"/>
    </source>
</evidence>
<keyword evidence="8" id="KW-1185">Reference proteome</keyword>
<evidence type="ECO:0000256" key="3">
    <source>
        <dbReference type="ARBA" id="ARBA00022692"/>
    </source>
</evidence>
<dbReference type="GO" id="GO:0006890">
    <property type="term" value="P:retrograde vesicle-mediated transport, Golgi to endoplasmic reticulum"/>
    <property type="evidence" value="ECO:0007669"/>
    <property type="project" value="TreeGrafter"/>
</dbReference>
<evidence type="ECO:0000256" key="2">
    <source>
        <dbReference type="ARBA" id="ARBA00006070"/>
    </source>
</evidence>
<dbReference type="AlphaFoldDB" id="A0AAD7UHP0"/>
<organism evidence="7 8">
    <name type="scientific">Chrysophaeum taylorii</name>
    <dbReference type="NCBI Taxonomy" id="2483200"/>
    <lineage>
        <taxon>Eukaryota</taxon>
        <taxon>Sar</taxon>
        <taxon>Stramenopiles</taxon>
        <taxon>Ochrophyta</taxon>
        <taxon>Pelagophyceae</taxon>
        <taxon>Pelagomonadales</taxon>
        <taxon>Pelagomonadaceae</taxon>
        <taxon>Chrysophaeum</taxon>
    </lineage>
</organism>
<dbReference type="PANTHER" id="PTHR10743">
    <property type="entry name" value="PROTEIN RER1"/>
    <property type="match status" value="1"/>
</dbReference>
<accession>A0AAD7UHP0</accession>
<feature type="transmembrane region" description="Helical" evidence="6">
    <location>
        <begin position="58"/>
        <end position="75"/>
    </location>
</feature>
<dbReference type="PANTHER" id="PTHR10743:SF0">
    <property type="entry name" value="PROTEIN RER1"/>
    <property type="match status" value="1"/>
</dbReference>
<protein>
    <recommendedName>
        <fullName evidence="9">Protein RER1</fullName>
    </recommendedName>
</protein>
<dbReference type="GO" id="GO:0000139">
    <property type="term" value="C:Golgi membrane"/>
    <property type="evidence" value="ECO:0007669"/>
    <property type="project" value="TreeGrafter"/>
</dbReference>
<keyword evidence="3 6" id="KW-0812">Transmembrane</keyword>
<dbReference type="GO" id="GO:0005783">
    <property type="term" value="C:endoplasmic reticulum"/>
    <property type="evidence" value="ECO:0007669"/>
    <property type="project" value="GOC"/>
</dbReference>
<dbReference type="InterPro" id="IPR004932">
    <property type="entry name" value="Rer1"/>
</dbReference>
<dbReference type="EMBL" id="JAQMWT010000238">
    <property type="protein sequence ID" value="KAJ8607009.1"/>
    <property type="molecule type" value="Genomic_DNA"/>
</dbReference>
<evidence type="ECO:0000313" key="7">
    <source>
        <dbReference type="EMBL" id="KAJ8607009.1"/>
    </source>
</evidence>
<comment type="caution">
    <text evidence="7">The sequence shown here is derived from an EMBL/GenBank/DDBJ whole genome shotgun (WGS) entry which is preliminary data.</text>
</comment>
<sequence length="109" mass="12910">MGLVDPDSEGPVLPTRNDDEEYRPFSRRVPEFKFWYSSTKGVLTALVMTFFSVFDIPVFWPILVVYFFALFFLTMKRQIKHMIKHKYVPWSMGKKSYDGATRHHPKSNK</sequence>
<evidence type="ECO:0000256" key="1">
    <source>
        <dbReference type="ARBA" id="ARBA00004141"/>
    </source>
</evidence>
<name>A0AAD7UHP0_9STRA</name>
<gene>
    <name evidence="7" type="ORF">CTAYLR_006239</name>
</gene>
<keyword evidence="4 6" id="KW-1133">Transmembrane helix</keyword>
<dbReference type="GO" id="GO:0006621">
    <property type="term" value="P:protein retention in ER lumen"/>
    <property type="evidence" value="ECO:0007669"/>
    <property type="project" value="TreeGrafter"/>
</dbReference>
<proteinExistence type="inferred from homology"/>
<evidence type="ECO:0000256" key="6">
    <source>
        <dbReference type="SAM" id="Phobius"/>
    </source>
</evidence>
<evidence type="ECO:0000256" key="5">
    <source>
        <dbReference type="ARBA" id="ARBA00023136"/>
    </source>
</evidence>